<organism evidence="1">
    <name type="scientific">Anguilla anguilla</name>
    <name type="common">European freshwater eel</name>
    <name type="synonym">Muraena anguilla</name>
    <dbReference type="NCBI Taxonomy" id="7936"/>
    <lineage>
        <taxon>Eukaryota</taxon>
        <taxon>Metazoa</taxon>
        <taxon>Chordata</taxon>
        <taxon>Craniata</taxon>
        <taxon>Vertebrata</taxon>
        <taxon>Euteleostomi</taxon>
        <taxon>Actinopterygii</taxon>
        <taxon>Neopterygii</taxon>
        <taxon>Teleostei</taxon>
        <taxon>Anguilliformes</taxon>
        <taxon>Anguillidae</taxon>
        <taxon>Anguilla</taxon>
    </lineage>
</organism>
<dbReference type="EMBL" id="GBXM01006841">
    <property type="protein sequence ID" value="JAI01737.1"/>
    <property type="molecule type" value="Transcribed_RNA"/>
</dbReference>
<reference evidence="1" key="2">
    <citation type="journal article" date="2015" name="Fish Shellfish Immunol.">
        <title>Early steps in the European eel (Anguilla anguilla)-Vibrio vulnificus interaction in the gills: Role of the RtxA13 toxin.</title>
        <authorList>
            <person name="Callol A."/>
            <person name="Pajuelo D."/>
            <person name="Ebbesson L."/>
            <person name="Teles M."/>
            <person name="MacKenzie S."/>
            <person name="Amaro C."/>
        </authorList>
    </citation>
    <scope>NUCLEOTIDE SEQUENCE</scope>
</reference>
<name>A0A0E9XH44_ANGAN</name>
<dbReference type="AlphaFoldDB" id="A0A0E9XH44"/>
<accession>A0A0E9XH44</accession>
<protein>
    <submittedName>
        <fullName evidence="1">Uncharacterized protein</fullName>
    </submittedName>
</protein>
<sequence>MFSLPLIQREQHPVCWSCQQHKQQPTAFQTAKLSRCNNMNLLHTHHKTVAHVQ</sequence>
<evidence type="ECO:0000313" key="1">
    <source>
        <dbReference type="EMBL" id="JAI01737.1"/>
    </source>
</evidence>
<proteinExistence type="predicted"/>
<reference evidence="1" key="1">
    <citation type="submission" date="2014-11" db="EMBL/GenBank/DDBJ databases">
        <authorList>
            <person name="Amaro Gonzalez C."/>
        </authorList>
    </citation>
    <scope>NUCLEOTIDE SEQUENCE</scope>
</reference>